<keyword evidence="2" id="KW-1133">Transmembrane helix</keyword>
<sequence>MTAGLDCQLTDSETSTMPSSTADNIRKPSRAPLIIGGLIVLAALLYTAGWYFLANQLESRVATNIAAFKQQGIDAICENATASGYPVRVGLDCSRVGWVDQAKGISITAGSLRSAARIYDPLQIASSVEGPATVSVPGVPPLDVKWHSLATSIRLDKPLPKHLSIEGSNVMVNEREKPGDPAALAVMQTGKLQFDASEPQMDIALAFDRLKFADNVVFNRPLPELTGAAEVQLANGFALLGKPGRDLSVLRGQTGTLRKVDVAFQDGSGISISGPFSVADDGRVSGDFKVTLRDPEGVAKVMQAIFPEADNTISTVVQAMAFVPKDESGAPTLPITVKNGKMSVGFISIGRLPAL</sequence>
<gene>
    <name evidence="3" type="ORF">CU100_23390</name>
</gene>
<dbReference type="Proteomes" id="UP000241158">
    <property type="component" value="Unassembled WGS sequence"/>
</dbReference>
<accession>A0A2P7ALG0</accession>
<evidence type="ECO:0000313" key="4">
    <source>
        <dbReference type="Proteomes" id="UP000241158"/>
    </source>
</evidence>
<name>A0A2P7ALG0_9HYPH</name>
<evidence type="ECO:0000256" key="2">
    <source>
        <dbReference type="SAM" id="Phobius"/>
    </source>
</evidence>
<feature type="transmembrane region" description="Helical" evidence="2">
    <location>
        <begin position="33"/>
        <end position="53"/>
    </location>
</feature>
<evidence type="ECO:0000256" key="1">
    <source>
        <dbReference type="SAM" id="MobiDB-lite"/>
    </source>
</evidence>
<organism evidence="3 4">
    <name type="scientific">Phyllobacterium endophyticum</name>
    <dbReference type="NCBI Taxonomy" id="1149773"/>
    <lineage>
        <taxon>Bacteria</taxon>
        <taxon>Pseudomonadati</taxon>
        <taxon>Pseudomonadota</taxon>
        <taxon>Alphaproteobacteria</taxon>
        <taxon>Hyphomicrobiales</taxon>
        <taxon>Phyllobacteriaceae</taxon>
        <taxon>Phyllobacterium</taxon>
    </lineage>
</organism>
<dbReference type="EMBL" id="PGGN01000006">
    <property type="protein sequence ID" value="PSH55048.1"/>
    <property type="molecule type" value="Genomic_DNA"/>
</dbReference>
<evidence type="ECO:0000313" key="3">
    <source>
        <dbReference type="EMBL" id="PSH55048.1"/>
    </source>
</evidence>
<comment type="caution">
    <text evidence="3">The sequence shown here is derived from an EMBL/GenBank/DDBJ whole genome shotgun (WGS) entry which is preliminary data.</text>
</comment>
<protein>
    <recommendedName>
        <fullName evidence="5">DUF2125 domain-containing protein</fullName>
    </recommendedName>
</protein>
<keyword evidence="4" id="KW-1185">Reference proteome</keyword>
<feature type="compositionally biased region" description="Polar residues" evidence="1">
    <location>
        <begin position="9"/>
        <end position="23"/>
    </location>
</feature>
<keyword evidence="2" id="KW-0812">Transmembrane</keyword>
<evidence type="ECO:0008006" key="5">
    <source>
        <dbReference type="Google" id="ProtNLM"/>
    </source>
</evidence>
<dbReference type="Pfam" id="PF09898">
    <property type="entry name" value="DUF2125"/>
    <property type="match status" value="1"/>
</dbReference>
<keyword evidence="2" id="KW-0472">Membrane</keyword>
<feature type="region of interest" description="Disordered" evidence="1">
    <location>
        <begin position="1"/>
        <end position="24"/>
    </location>
</feature>
<reference evidence="4" key="1">
    <citation type="submission" date="2017-11" db="EMBL/GenBank/DDBJ databases">
        <authorList>
            <person name="Kuznetsova I."/>
            <person name="Sazanova A."/>
            <person name="Chirak E."/>
            <person name="Safronova V."/>
            <person name="Willems A."/>
        </authorList>
    </citation>
    <scope>NUCLEOTIDE SEQUENCE [LARGE SCALE GENOMIC DNA]</scope>
    <source>
        <strain evidence="4">PEPV15</strain>
    </source>
</reference>
<dbReference type="OrthoDB" id="7169664at2"/>
<dbReference type="AlphaFoldDB" id="A0A2P7ALG0"/>
<proteinExistence type="predicted"/>
<dbReference type="RefSeq" id="WP_106719050.1">
    <property type="nucleotide sequence ID" value="NZ_JACHXT010000002.1"/>
</dbReference>
<dbReference type="InterPro" id="IPR018666">
    <property type="entry name" value="DUF2125"/>
</dbReference>